<keyword evidence="2" id="KW-1185">Reference proteome</keyword>
<accession>A0AAD8L5P7</accession>
<sequence length="163" mass="18570">MNCPICSCLCDQSTASDLSLKGVSRNYLDLYAGNIDDGGYRNNCLCKELGLKHILKVKFLLQMATKNLEVSKRIGNHRGVVTQSVENGVVRMKILVRRGDLEQVLEKVRNKQTHVNLRPTGSKSLEQRLKDMKRMRIRQRKGDCRKYWRPALESIPEAGVLTL</sequence>
<evidence type="ECO:0000313" key="2">
    <source>
        <dbReference type="Proteomes" id="UP001229421"/>
    </source>
</evidence>
<comment type="caution">
    <text evidence="1">The sequence shown here is derived from an EMBL/GenBank/DDBJ whole genome shotgun (WGS) entry which is preliminary data.</text>
</comment>
<dbReference type="EMBL" id="JAUHHV010000001">
    <property type="protein sequence ID" value="KAK1436160.1"/>
    <property type="molecule type" value="Genomic_DNA"/>
</dbReference>
<dbReference type="AlphaFoldDB" id="A0AAD8L5P7"/>
<dbReference type="Proteomes" id="UP001229421">
    <property type="component" value="Unassembled WGS sequence"/>
</dbReference>
<name>A0AAD8L5P7_TARER</name>
<protein>
    <submittedName>
        <fullName evidence="1">Uncharacterized protein</fullName>
    </submittedName>
</protein>
<proteinExistence type="predicted"/>
<reference evidence="1" key="1">
    <citation type="journal article" date="2023" name="bioRxiv">
        <title>Improved chromosome-level genome assembly for marigold (Tagetes erecta).</title>
        <authorList>
            <person name="Jiang F."/>
            <person name="Yuan L."/>
            <person name="Wang S."/>
            <person name="Wang H."/>
            <person name="Xu D."/>
            <person name="Wang A."/>
            <person name="Fan W."/>
        </authorList>
    </citation>
    <scope>NUCLEOTIDE SEQUENCE</scope>
    <source>
        <strain evidence="1">WSJ</strain>
        <tissue evidence="1">Leaf</tissue>
    </source>
</reference>
<evidence type="ECO:0000313" key="1">
    <source>
        <dbReference type="EMBL" id="KAK1436160.1"/>
    </source>
</evidence>
<gene>
    <name evidence="1" type="ORF">QVD17_01936</name>
</gene>
<organism evidence="1 2">
    <name type="scientific">Tagetes erecta</name>
    <name type="common">African marigold</name>
    <dbReference type="NCBI Taxonomy" id="13708"/>
    <lineage>
        <taxon>Eukaryota</taxon>
        <taxon>Viridiplantae</taxon>
        <taxon>Streptophyta</taxon>
        <taxon>Embryophyta</taxon>
        <taxon>Tracheophyta</taxon>
        <taxon>Spermatophyta</taxon>
        <taxon>Magnoliopsida</taxon>
        <taxon>eudicotyledons</taxon>
        <taxon>Gunneridae</taxon>
        <taxon>Pentapetalae</taxon>
        <taxon>asterids</taxon>
        <taxon>campanulids</taxon>
        <taxon>Asterales</taxon>
        <taxon>Asteraceae</taxon>
        <taxon>Asteroideae</taxon>
        <taxon>Heliantheae alliance</taxon>
        <taxon>Tageteae</taxon>
        <taxon>Tagetes</taxon>
    </lineage>
</organism>